<dbReference type="Gene3D" id="2.70.70.10">
    <property type="entry name" value="Glucose Permease (Domain IIA)"/>
    <property type="match status" value="1"/>
</dbReference>
<organism evidence="2 3">
    <name type="scientific">Cupriavidus metallidurans</name>
    <dbReference type="NCBI Taxonomy" id="119219"/>
    <lineage>
        <taxon>Bacteria</taxon>
        <taxon>Pseudomonadati</taxon>
        <taxon>Pseudomonadota</taxon>
        <taxon>Betaproteobacteria</taxon>
        <taxon>Burkholderiales</taxon>
        <taxon>Burkholderiaceae</taxon>
        <taxon>Cupriavidus</taxon>
    </lineage>
</organism>
<accession>A0A2L0XAF0</accession>
<gene>
    <name evidence="2" type="ORF">DDF84_015795</name>
</gene>
<dbReference type="CDD" id="cd12797">
    <property type="entry name" value="M23_peptidase"/>
    <property type="match status" value="1"/>
</dbReference>
<dbReference type="InterPro" id="IPR050570">
    <property type="entry name" value="Cell_wall_metabolism_enzyme"/>
</dbReference>
<dbReference type="RefSeq" id="WP_017514675.1">
    <property type="nucleotide sequence ID" value="NZ_CP026544.1"/>
</dbReference>
<feature type="domain" description="M23ase beta-sheet core" evidence="1">
    <location>
        <begin position="191"/>
        <end position="285"/>
    </location>
</feature>
<reference evidence="2 3" key="1">
    <citation type="submission" date="2019-03" db="EMBL/GenBank/DDBJ databases">
        <title>Comparative insights into the high quality Complete genome sequence of highly metal resistant Cupriavidus metallidurans strain BS1 isolated from a gold-copper mine.</title>
        <authorList>
            <person name="Mazhar H.S."/>
            <person name="Rensing C."/>
        </authorList>
    </citation>
    <scope>NUCLEOTIDE SEQUENCE [LARGE SCALE GENOMIC DNA]</scope>
    <source>
        <strain evidence="2 3">BS1</strain>
    </source>
</reference>
<dbReference type="InterPro" id="IPR011055">
    <property type="entry name" value="Dup_hybrid_motif"/>
</dbReference>
<dbReference type="SUPFAM" id="SSF51261">
    <property type="entry name" value="Duplicated hybrid motif"/>
    <property type="match status" value="1"/>
</dbReference>
<name>A0A2L0XAF0_9BURK</name>
<dbReference type="OrthoDB" id="9815245at2"/>
<dbReference type="Pfam" id="PF01551">
    <property type="entry name" value="Peptidase_M23"/>
    <property type="match status" value="1"/>
</dbReference>
<evidence type="ECO:0000259" key="1">
    <source>
        <dbReference type="Pfam" id="PF01551"/>
    </source>
</evidence>
<dbReference type="FunFam" id="2.70.70.10:FF:000006">
    <property type="entry name" value="M23 family peptidase"/>
    <property type="match status" value="1"/>
</dbReference>
<evidence type="ECO:0000313" key="2">
    <source>
        <dbReference type="EMBL" id="QBP11118.1"/>
    </source>
</evidence>
<dbReference type="InterPro" id="IPR016047">
    <property type="entry name" value="M23ase_b-sheet_dom"/>
</dbReference>
<dbReference type="PANTHER" id="PTHR21666:SF291">
    <property type="entry name" value="STAGE II SPORULATION PROTEIN Q"/>
    <property type="match status" value="1"/>
</dbReference>
<protein>
    <submittedName>
        <fullName evidence="2">M23 family metallopeptidase</fullName>
    </submittedName>
</protein>
<sequence>MQIIVLHPREQRMLRFHLTRLRVALLMLALCSLVAAAASGVTWLVARSQASPEVSRQARENAFLRQNLAVLAASVGDLQAQMVRLDALGERVSGLAGIAPQDFDFRHRPARGGPAAPAQSTELTLPELRAELARLSEQAEHRVDYFDVIETALMDRQMRERRIPRVLPVATGYDGSSFGTRIDPFTGRRSQHEGVDFVAPTGTPILAAAGGVVVAAEWHNEYGNMIDIDHGNGLKTRYAHASKSLVRAGDIVRPGQMIARVGSTGRSTGAHLHFEVHVNGLPRNPNGFLNAAVPAPLAEALSPTNRTAIR</sequence>
<dbReference type="AlphaFoldDB" id="A0A2L0XAF0"/>
<dbReference type="Proteomes" id="UP000253772">
    <property type="component" value="Chromosome c1"/>
</dbReference>
<dbReference type="PANTHER" id="PTHR21666">
    <property type="entry name" value="PEPTIDASE-RELATED"/>
    <property type="match status" value="1"/>
</dbReference>
<dbReference type="EMBL" id="CP037900">
    <property type="protein sequence ID" value="QBP11118.1"/>
    <property type="molecule type" value="Genomic_DNA"/>
</dbReference>
<proteinExistence type="predicted"/>
<evidence type="ECO:0000313" key="3">
    <source>
        <dbReference type="Proteomes" id="UP000253772"/>
    </source>
</evidence>
<dbReference type="GO" id="GO:0004222">
    <property type="term" value="F:metalloendopeptidase activity"/>
    <property type="evidence" value="ECO:0007669"/>
    <property type="project" value="TreeGrafter"/>
</dbReference>